<dbReference type="EMBL" id="JAPOHD010000005">
    <property type="protein sequence ID" value="MCY1719087.1"/>
    <property type="molecule type" value="Genomic_DNA"/>
</dbReference>
<keyword evidence="1" id="KW-0808">Transferase</keyword>
<name>A0A9X3F3A9_9BACT</name>
<keyword evidence="3" id="KW-1185">Reference proteome</keyword>
<dbReference type="Proteomes" id="UP001145087">
    <property type="component" value="Unassembled WGS sequence"/>
</dbReference>
<dbReference type="GO" id="GO:0009103">
    <property type="term" value="P:lipopolysaccharide biosynthetic process"/>
    <property type="evidence" value="ECO:0007669"/>
    <property type="project" value="TreeGrafter"/>
</dbReference>
<dbReference type="SUPFAM" id="SSF53756">
    <property type="entry name" value="UDP-Glycosyltransferase/glycogen phosphorylase"/>
    <property type="match status" value="1"/>
</dbReference>
<dbReference type="GO" id="GO:0016757">
    <property type="term" value="F:glycosyltransferase activity"/>
    <property type="evidence" value="ECO:0007669"/>
    <property type="project" value="TreeGrafter"/>
</dbReference>
<evidence type="ECO:0000313" key="3">
    <source>
        <dbReference type="Proteomes" id="UP001145087"/>
    </source>
</evidence>
<dbReference type="AlphaFoldDB" id="A0A9X3F3A9"/>
<organism evidence="2 3">
    <name type="scientific">Draconibacterium aestuarii</name>
    <dbReference type="NCBI Taxonomy" id="2998507"/>
    <lineage>
        <taxon>Bacteria</taxon>
        <taxon>Pseudomonadati</taxon>
        <taxon>Bacteroidota</taxon>
        <taxon>Bacteroidia</taxon>
        <taxon>Marinilabiliales</taxon>
        <taxon>Prolixibacteraceae</taxon>
        <taxon>Draconibacterium</taxon>
    </lineage>
</organism>
<sequence length="335" mass="39655">MKKLIYVGFSFSHHGEHTGYDQIRKYVSYEKIINCQKSFNLLQSFLKKRSIATRLYGKVFGGRLWWIEIKLIIISIFNHKGYNFHYIYGENIYRYLGHFKYGNKITLTLHQPPAFYESTNQKKLKKALHRVDKIIVMSKDMESYFKKEFPNIDIKFIPHGVDTKYFKPNTPKHNQILMVGNWLRDFTFASKVFKELENKLQNIQIKIITNKENHKFFIDNKVQCFHSISDNDLLALYQSSKLVFLPLKKFTANNAVLEAQSCGCQVLIATEKENFINEDDSNIRFIENNIEKAFLNISNIVTSWDRTTEERNRKFIRNSLDWKIIGNSTEIFLKN</sequence>
<dbReference type="PANTHER" id="PTHR46401">
    <property type="entry name" value="GLYCOSYLTRANSFERASE WBBK-RELATED"/>
    <property type="match status" value="1"/>
</dbReference>
<proteinExistence type="predicted"/>
<dbReference type="Gene3D" id="3.40.50.2000">
    <property type="entry name" value="Glycogen Phosphorylase B"/>
    <property type="match status" value="2"/>
</dbReference>
<accession>A0A9X3F3A9</accession>
<dbReference type="PANTHER" id="PTHR46401:SF2">
    <property type="entry name" value="GLYCOSYLTRANSFERASE WBBK-RELATED"/>
    <property type="match status" value="1"/>
</dbReference>
<comment type="caution">
    <text evidence="2">The sequence shown here is derived from an EMBL/GenBank/DDBJ whole genome shotgun (WGS) entry which is preliminary data.</text>
</comment>
<protein>
    <submittedName>
        <fullName evidence="2">Glycosyltransferase</fullName>
    </submittedName>
</protein>
<dbReference type="RefSeq" id="WP_343331424.1">
    <property type="nucleotide sequence ID" value="NZ_JAPOHD010000005.1"/>
</dbReference>
<evidence type="ECO:0000256" key="1">
    <source>
        <dbReference type="ARBA" id="ARBA00022679"/>
    </source>
</evidence>
<gene>
    <name evidence="2" type="ORF">OU798_01950</name>
</gene>
<reference evidence="2" key="1">
    <citation type="submission" date="2022-11" db="EMBL/GenBank/DDBJ databases">
        <title>Marilongibacter aestuarii gen. nov., sp. nov., isolated from tidal flat sediment.</title>
        <authorList>
            <person name="Jiayan W."/>
        </authorList>
    </citation>
    <scope>NUCLEOTIDE SEQUENCE</scope>
    <source>
        <strain evidence="2">Z1-6</strain>
    </source>
</reference>
<evidence type="ECO:0000313" key="2">
    <source>
        <dbReference type="EMBL" id="MCY1719087.1"/>
    </source>
</evidence>